<proteinExistence type="predicted"/>
<dbReference type="CDD" id="cd00303">
    <property type="entry name" value="retropepsin_like"/>
    <property type="match status" value="1"/>
</dbReference>
<name>A0A0H2QZH7_9AGAM</name>
<dbReference type="AlphaFoldDB" id="A0A0H2QZH7"/>
<dbReference type="InterPro" id="IPR025165">
    <property type="entry name" value="DUF4100"/>
</dbReference>
<feature type="region of interest" description="Disordered" evidence="1">
    <location>
        <begin position="214"/>
        <end position="275"/>
    </location>
</feature>
<keyword evidence="4" id="KW-1185">Reference proteome</keyword>
<gene>
    <name evidence="3" type="ORF">SCHPADRAFT_840191</name>
</gene>
<sequence length="509" mass="56285">MPRRGDRGAPAFDGDGPALLRYFEDVEMCIEECAIESERMKKRYLVRYTDATTAETWESLAEYGDDTKTYKDFKNAVIGLFPGMEPERRYGVRDLEALVDLWEEKGIKTKAELGEFHQAFLRVSTFLVSKQRLSKPEIQRLYLPSFQSQRPNGCIFCGGNHFVRECQEVQTYIDKGLAGRNERGQVCLPNGYFVPGYVQGATLRERIDNYHRMAASGGSGNKPPKKVTFDGVVIPVRPDGRKTRSTEGDTSGKGKEQSDPAPTKSATPATFKPALKDSGPQFRYVSAVEDPRVVTKVLDRMLDATVAMTNREVLAISNEVRKGVKELVQTKKVGSGATAEMLFSAAGDWTGEWTGPGALVKDSLPLRAIEGIFEGKIICECVLDQGAQFIAVRKDVWKAMDVPRYDDRTVTLEAANKTKSQTLGQASMRMVIGPICLTIVAHVVETAPFEVLLGRPFYAATACVTKDEPNGEQEITLTGPNGEGTITVATKAKSLRRRDEEQEVLHTGF</sequence>
<evidence type="ECO:0000256" key="1">
    <source>
        <dbReference type="SAM" id="MobiDB-lite"/>
    </source>
</evidence>
<dbReference type="InterPro" id="IPR021109">
    <property type="entry name" value="Peptidase_aspartic_dom_sf"/>
</dbReference>
<dbReference type="OrthoDB" id="5596707at2759"/>
<feature type="compositionally biased region" description="Basic and acidic residues" evidence="1">
    <location>
        <begin position="238"/>
        <end position="258"/>
    </location>
</feature>
<dbReference type="Gene3D" id="2.40.70.10">
    <property type="entry name" value="Acid Proteases"/>
    <property type="match status" value="1"/>
</dbReference>
<dbReference type="Proteomes" id="UP000053477">
    <property type="component" value="Unassembled WGS sequence"/>
</dbReference>
<dbReference type="Pfam" id="PF13352">
    <property type="entry name" value="DUF4100"/>
    <property type="match status" value="1"/>
</dbReference>
<evidence type="ECO:0000313" key="4">
    <source>
        <dbReference type="Proteomes" id="UP000053477"/>
    </source>
</evidence>
<dbReference type="STRING" id="27342.A0A0H2QZH7"/>
<dbReference type="InParanoid" id="A0A0H2QZH7"/>
<reference evidence="3 4" key="1">
    <citation type="submission" date="2015-04" db="EMBL/GenBank/DDBJ databases">
        <title>Complete genome sequence of Schizopora paradoxa KUC8140, a cosmopolitan wood degrader in East Asia.</title>
        <authorList>
            <consortium name="DOE Joint Genome Institute"/>
            <person name="Min B."/>
            <person name="Park H."/>
            <person name="Jang Y."/>
            <person name="Kim J.-J."/>
            <person name="Kim K.H."/>
            <person name="Pangilinan J."/>
            <person name="Lipzen A."/>
            <person name="Riley R."/>
            <person name="Grigoriev I.V."/>
            <person name="Spatafora J.W."/>
            <person name="Choi I.-G."/>
        </authorList>
    </citation>
    <scope>NUCLEOTIDE SEQUENCE [LARGE SCALE GENOMIC DNA]</scope>
    <source>
        <strain evidence="3 4">KUC8140</strain>
    </source>
</reference>
<dbReference type="EMBL" id="KQ086428">
    <property type="protein sequence ID" value="KLO04804.1"/>
    <property type="molecule type" value="Genomic_DNA"/>
</dbReference>
<evidence type="ECO:0000313" key="3">
    <source>
        <dbReference type="EMBL" id="KLO04804.1"/>
    </source>
</evidence>
<feature type="domain" description="DUF4100" evidence="2">
    <location>
        <begin position="239"/>
        <end position="332"/>
    </location>
</feature>
<accession>A0A0H2QZH7</accession>
<organism evidence="3 4">
    <name type="scientific">Schizopora paradoxa</name>
    <dbReference type="NCBI Taxonomy" id="27342"/>
    <lineage>
        <taxon>Eukaryota</taxon>
        <taxon>Fungi</taxon>
        <taxon>Dikarya</taxon>
        <taxon>Basidiomycota</taxon>
        <taxon>Agaricomycotina</taxon>
        <taxon>Agaricomycetes</taxon>
        <taxon>Hymenochaetales</taxon>
        <taxon>Schizoporaceae</taxon>
        <taxon>Schizopora</taxon>
    </lineage>
</organism>
<protein>
    <recommendedName>
        <fullName evidence="2">DUF4100 domain-containing protein</fullName>
    </recommendedName>
</protein>
<evidence type="ECO:0000259" key="2">
    <source>
        <dbReference type="Pfam" id="PF13352"/>
    </source>
</evidence>